<dbReference type="Proteomes" id="UP001620514">
    <property type="component" value="Unassembled WGS sequence"/>
</dbReference>
<sequence>MNDLMTYEQFKTDLAIALHDHIPGIAADLTDSAIAYWNGHKVIYAYLRHDGTGRLDSEFELDERLFYQWYTELHSWLSNPHFKVL</sequence>
<name>A0ABW8MWD6_9BURK</name>
<comment type="caution">
    <text evidence="1">The sequence shown here is derived from an EMBL/GenBank/DDBJ whole genome shotgun (WGS) entry which is preliminary data.</text>
</comment>
<accession>A0ABW8MWD6</accession>
<evidence type="ECO:0000313" key="2">
    <source>
        <dbReference type="Proteomes" id="UP001620514"/>
    </source>
</evidence>
<gene>
    <name evidence="1" type="ORF">ABH943_008084</name>
</gene>
<keyword evidence="2" id="KW-1185">Reference proteome</keyword>
<dbReference type="EMBL" id="JBIYDN010000042">
    <property type="protein sequence ID" value="MFK4448041.1"/>
    <property type="molecule type" value="Genomic_DNA"/>
</dbReference>
<evidence type="ECO:0000313" key="1">
    <source>
        <dbReference type="EMBL" id="MFK4448041.1"/>
    </source>
</evidence>
<organism evidence="1 2">
    <name type="scientific">Caballeronia udeis</name>
    <dbReference type="NCBI Taxonomy" id="1232866"/>
    <lineage>
        <taxon>Bacteria</taxon>
        <taxon>Pseudomonadati</taxon>
        <taxon>Pseudomonadota</taxon>
        <taxon>Betaproteobacteria</taxon>
        <taxon>Burkholderiales</taxon>
        <taxon>Burkholderiaceae</taxon>
        <taxon>Caballeronia</taxon>
    </lineage>
</organism>
<proteinExistence type="predicted"/>
<protein>
    <submittedName>
        <fullName evidence="1">Uncharacterized protein</fullName>
    </submittedName>
</protein>
<reference evidence="1 2" key="1">
    <citation type="submission" date="2024-11" db="EMBL/GenBank/DDBJ databases">
        <title>Using genomics to understand microbial adaptation to soil warming.</title>
        <authorList>
            <person name="Deangelis K.M. PhD."/>
        </authorList>
    </citation>
    <scope>NUCLEOTIDE SEQUENCE [LARGE SCALE GENOMIC DNA]</scope>
    <source>
        <strain evidence="1 2">GAS97</strain>
    </source>
</reference>